<sequence length="111" mass="11872">MSLFGGNSLDSDPDFRLQTSATLHASSTLGISLVRCLPSSRVCRLFSQAALDPRSASPTPAVPPYQQTCVSTTDRSSPPTSMITVLHIHSASDHPLCALNNLHSTEYGQVF</sequence>
<feature type="compositionally biased region" description="Polar residues" evidence="1">
    <location>
        <begin position="65"/>
        <end position="77"/>
    </location>
</feature>
<keyword evidence="3" id="KW-1185">Reference proteome</keyword>
<organism evidence="2 3">
    <name type="scientific">Colletotrichum melonis</name>
    <dbReference type="NCBI Taxonomy" id="1209925"/>
    <lineage>
        <taxon>Eukaryota</taxon>
        <taxon>Fungi</taxon>
        <taxon>Dikarya</taxon>
        <taxon>Ascomycota</taxon>
        <taxon>Pezizomycotina</taxon>
        <taxon>Sordariomycetes</taxon>
        <taxon>Hypocreomycetidae</taxon>
        <taxon>Glomerellales</taxon>
        <taxon>Glomerellaceae</taxon>
        <taxon>Colletotrichum</taxon>
        <taxon>Colletotrichum acutatum species complex</taxon>
    </lineage>
</organism>
<comment type="caution">
    <text evidence="2">The sequence shown here is derived from an EMBL/GenBank/DDBJ whole genome shotgun (WGS) entry which is preliminary data.</text>
</comment>
<dbReference type="AlphaFoldDB" id="A0AAI9UKL1"/>
<evidence type="ECO:0000256" key="1">
    <source>
        <dbReference type="SAM" id="MobiDB-lite"/>
    </source>
</evidence>
<proteinExistence type="predicted"/>
<accession>A0AAI9UKL1</accession>
<protein>
    <submittedName>
        <fullName evidence="2">Uncharacterized protein</fullName>
    </submittedName>
</protein>
<gene>
    <name evidence="2" type="ORF">CMEL01_03173</name>
</gene>
<name>A0AAI9UKL1_9PEZI</name>
<evidence type="ECO:0000313" key="3">
    <source>
        <dbReference type="Proteomes" id="UP001239795"/>
    </source>
</evidence>
<dbReference type="EMBL" id="MLGG01000013">
    <property type="protein sequence ID" value="KAK1460174.1"/>
    <property type="molecule type" value="Genomic_DNA"/>
</dbReference>
<reference evidence="2 3" key="1">
    <citation type="submission" date="2016-10" db="EMBL/GenBank/DDBJ databases">
        <title>The genome sequence of Colletotrichum fioriniae PJ7.</title>
        <authorList>
            <person name="Baroncelli R."/>
        </authorList>
    </citation>
    <scope>NUCLEOTIDE SEQUENCE [LARGE SCALE GENOMIC DNA]</scope>
    <source>
        <strain evidence="2">Col 31</strain>
    </source>
</reference>
<feature type="region of interest" description="Disordered" evidence="1">
    <location>
        <begin position="53"/>
        <end position="77"/>
    </location>
</feature>
<dbReference type="Proteomes" id="UP001239795">
    <property type="component" value="Unassembled WGS sequence"/>
</dbReference>
<evidence type="ECO:0000313" key="2">
    <source>
        <dbReference type="EMBL" id="KAK1460174.1"/>
    </source>
</evidence>